<evidence type="ECO:0000313" key="3">
    <source>
        <dbReference type="EMBL" id="URF04360.1"/>
    </source>
</evidence>
<dbReference type="Proteomes" id="UP001056132">
    <property type="component" value="Chromosome 1"/>
</dbReference>
<feature type="domain" description="T6SS Tle3 phospholipase effector alpha/beta" evidence="2">
    <location>
        <begin position="2"/>
        <end position="180"/>
    </location>
</feature>
<dbReference type="EMBL" id="CP097330">
    <property type="protein sequence ID" value="URF04360.1"/>
    <property type="molecule type" value="Genomic_DNA"/>
</dbReference>
<dbReference type="InterPro" id="IPR021692">
    <property type="entry name" value="Tle3_C"/>
</dbReference>
<dbReference type="AlphaFoldDB" id="A0AAE9I2E7"/>
<name>A0AAE9I2E7_9BURK</name>
<evidence type="ECO:0000259" key="1">
    <source>
        <dbReference type="Pfam" id="PF11678"/>
    </source>
</evidence>
<dbReference type="KEGG" id="ccam:M5D45_00380"/>
<sequence length="434" mass="49571">MQALNTETERQLQDAPPRTYYAHAVQRLAGLIDKIRRHSPNDTISICSHSQGTMIAMAATALCETRAPDALFIMNSPFALDDKITDSLTCGNERPTERARVNTFRNIANRIKQEKRALSPAQIKCLQVGATEDMNFWRPDLENHFGMPERDNHGRLYVYFSPHDRVMGCTALQSIGWQGLDANLLAELGDTVKQRMLARGTPWYALRRRAGRQEVWVATADPGSTSRVKSDDFWDGNRGVLGGLMKLWAVPDKNKTVTINAEAVPNPLTAEELQRFDRPKHTAAKWGEVDPETGERLDTTFSYLASIYEPEEYREEPDIYNDGRPNRRIETREEMRKRIDQYQSEPTDHSSLPENAEFMKRVVAYDLPVGFCDAYKDPTFWTRLLQEADWTSLRDPYFLTGNLMKPAMPSHIDGETVAAEITRAQAEKIKRREF</sequence>
<evidence type="ECO:0000259" key="2">
    <source>
        <dbReference type="Pfam" id="PF24322"/>
    </source>
</evidence>
<dbReference type="InterPro" id="IPR029058">
    <property type="entry name" value="AB_hydrolase_fold"/>
</dbReference>
<reference evidence="3" key="2">
    <citation type="submission" date="2022-05" db="EMBL/GenBank/DDBJ databases">
        <authorList>
            <person name="Kunte H.-J."/>
        </authorList>
    </citation>
    <scope>NUCLEOTIDE SEQUENCE</scope>
    <source>
        <strain evidence="3">G5</strain>
    </source>
</reference>
<dbReference type="Gene3D" id="3.40.50.1820">
    <property type="entry name" value="alpha/beta hydrolase"/>
    <property type="match status" value="1"/>
</dbReference>
<gene>
    <name evidence="3" type="ORF">M5D45_00380</name>
</gene>
<protein>
    <submittedName>
        <fullName evidence="3">DUF3274 domain-containing protein</fullName>
    </submittedName>
</protein>
<proteinExistence type="predicted"/>
<evidence type="ECO:0000313" key="4">
    <source>
        <dbReference type="Proteomes" id="UP001056132"/>
    </source>
</evidence>
<dbReference type="RefSeq" id="WP_250024978.1">
    <property type="nucleotide sequence ID" value="NZ_CP097330.1"/>
</dbReference>
<accession>A0AAE9I2E7</accession>
<dbReference type="InterPro" id="IPR056221">
    <property type="entry name" value="Tle3_ab_dom"/>
</dbReference>
<dbReference type="SUPFAM" id="SSF53474">
    <property type="entry name" value="alpha/beta-Hydrolases"/>
    <property type="match status" value="1"/>
</dbReference>
<feature type="domain" description="Antibacterial effector protein Tle3 C-terminal" evidence="1">
    <location>
        <begin position="327"/>
        <end position="391"/>
    </location>
</feature>
<dbReference type="Pfam" id="PF11678">
    <property type="entry name" value="Tle3_C"/>
    <property type="match status" value="1"/>
</dbReference>
<dbReference type="Pfam" id="PF24322">
    <property type="entry name" value="Tle3"/>
    <property type="match status" value="1"/>
</dbReference>
<organism evidence="3 4">
    <name type="scientific">Cupriavidus campinensis</name>
    <dbReference type="NCBI Taxonomy" id="151783"/>
    <lineage>
        <taxon>Bacteria</taxon>
        <taxon>Pseudomonadati</taxon>
        <taxon>Pseudomonadota</taxon>
        <taxon>Betaproteobacteria</taxon>
        <taxon>Burkholderiales</taxon>
        <taxon>Burkholderiaceae</taxon>
        <taxon>Cupriavidus</taxon>
    </lineage>
</organism>
<reference evidence="3" key="1">
    <citation type="journal article" date="2022" name="Microbiol. Resour. Announc.">
        <title>Genome Sequence of Cupriavidus campinensis Strain G5, a Member of a Bacterial Consortium Capable of Polyethylene Degradation.</title>
        <authorList>
            <person name="Schneider B."/>
            <person name="Pfeiffer F."/>
            <person name="Dyall-Smith M."/>
            <person name="Kunte H.J."/>
        </authorList>
    </citation>
    <scope>NUCLEOTIDE SEQUENCE</scope>
    <source>
        <strain evidence="3">G5</strain>
    </source>
</reference>